<dbReference type="EMBL" id="JACHWU010000001">
    <property type="protein sequence ID" value="MBB3049391.1"/>
    <property type="molecule type" value="Genomic_DNA"/>
</dbReference>
<keyword evidence="1" id="KW-0560">Oxidoreductase</keyword>
<protein>
    <submittedName>
        <fullName evidence="3">Pyridoxamine 5'-phosphate oxidase family protein</fullName>
    </submittedName>
</protein>
<dbReference type="Gene3D" id="2.30.110.10">
    <property type="entry name" value="Electron Transport, Fmn-binding Protein, Chain A"/>
    <property type="match status" value="1"/>
</dbReference>
<dbReference type="InterPro" id="IPR012349">
    <property type="entry name" value="Split_barrel_FMN-bd"/>
</dbReference>
<dbReference type="InterPro" id="IPR011576">
    <property type="entry name" value="Pyridox_Oxase_N"/>
</dbReference>
<accession>A0A839RUI3</accession>
<dbReference type="GO" id="GO:0016627">
    <property type="term" value="F:oxidoreductase activity, acting on the CH-CH group of donors"/>
    <property type="evidence" value="ECO:0007669"/>
    <property type="project" value="TreeGrafter"/>
</dbReference>
<dbReference type="AlphaFoldDB" id="A0A839RUI3"/>
<name>A0A839RUI3_9PSEU</name>
<dbReference type="GO" id="GO:0070967">
    <property type="term" value="F:coenzyme F420 binding"/>
    <property type="evidence" value="ECO:0007669"/>
    <property type="project" value="TreeGrafter"/>
</dbReference>
<dbReference type="PANTHER" id="PTHR35176">
    <property type="entry name" value="HEME OXYGENASE HI_0854-RELATED"/>
    <property type="match status" value="1"/>
</dbReference>
<feature type="domain" description="Pyridoxamine 5'-phosphate oxidase N-terminal" evidence="2">
    <location>
        <begin position="12"/>
        <end position="100"/>
    </location>
</feature>
<dbReference type="RefSeq" id="WP_183646756.1">
    <property type="nucleotide sequence ID" value="NZ_JACHWU010000001.1"/>
</dbReference>
<dbReference type="SUPFAM" id="SSF50475">
    <property type="entry name" value="FMN-binding split barrel"/>
    <property type="match status" value="1"/>
</dbReference>
<gene>
    <name evidence="3" type="ORF">FHS23_000386</name>
</gene>
<evidence type="ECO:0000313" key="4">
    <source>
        <dbReference type="Proteomes" id="UP000550714"/>
    </source>
</evidence>
<proteinExistence type="predicted"/>
<keyword evidence="4" id="KW-1185">Reference proteome</keyword>
<dbReference type="NCBIfam" id="TIGR04023">
    <property type="entry name" value="PPOX_MSMEG_5819"/>
    <property type="match status" value="1"/>
</dbReference>
<evidence type="ECO:0000259" key="2">
    <source>
        <dbReference type="Pfam" id="PF01243"/>
    </source>
</evidence>
<reference evidence="3 4" key="1">
    <citation type="submission" date="2020-08" db="EMBL/GenBank/DDBJ databases">
        <title>Genomic Encyclopedia of Type Strains, Phase III (KMG-III): the genomes of soil and plant-associated and newly described type strains.</title>
        <authorList>
            <person name="Whitman W."/>
        </authorList>
    </citation>
    <scope>NUCLEOTIDE SEQUENCE [LARGE SCALE GENOMIC DNA]</scope>
    <source>
        <strain evidence="3 4">CECT 8577</strain>
    </source>
</reference>
<evidence type="ECO:0000256" key="1">
    <source>
        <dbReference type="ARBA" id="ARBA00023002"/>
    </source>
</evidence>
<dbReference type="Proteomes" id="UP000550714">
    <property type="component" value="Unassembled WGS sequence"/>
</dbReference>
<comment type="caution">
    <text evidence="3">The sequence shown here is derived from an EMBL/GenBank/DDBJ whole genome shotgun (WGS) entry which is preliminary data.</text>
</comment>
<dbReference type="GO" id="GO:0005829">
    <property type="term" value="C:cytosol"/>
    <property type="evidence" value="ECO:0007669"/>
    <property type="project" value="TreeGrafter"/>
</dbReference>
<dbReference type="InterPro" id="IPR052019">
    <property type="entry name" value="F420H2_bilvrd_red/Heme_oxyg"/>
</dbReference>
<dbReference type="PANTHER" id="PTHR35176:SF6">
    <property type="entry name" value="HEME OXYGENASE HI_0854-RELATED"/>
    <property type="match status" value="1"/>
</dbReference>
<sequence length="139" mass="15385">MALTFGSTELDYLSSQRIGRLATVDAHSAPQNNPVGYWIDRNTHRIDIGGYNLGRSRKFRNVRSNPHVCLVVDDLASVDPWRVRGVEIRGTAEALEDTEPPTGGMSPEVIRITPLWIGSWGLTDDSFAMHVRRATDPAA</sequence>
<dbReference type="Pfam" id="PF01243">
    <property type="entry name" value="PNPOx_N"/>
    <property type="match status" value="1"/>
</dbReference>
<organism evidence="3 4">
    <name type="scientific">Prauserella isguenensis</name>
    <dbReference type="NCBI Taxonomy" id="1470180"/>
    <lineage>
        <taxon>Bacteria</taxon>
        <taxon>Bacillati</taxon>
        <taxon>Actinomycetota</taxon>
        <taxon>Actinomycetes</taxon>
        <taxon>Pseudonocardiales</taxon>
        <taxon>Pseudonocardiaceae</taxon>
        <taxon>Prauserella</taxon>
    </lineage>
</organism>
<dbReference type="InterPro" id="IPR024031">
    <property type="entry name" value="MSMEG_5819/OxyR"/>
</dbReference>
<evidence type="ECO:0000313" key="3">
    <source>
        <dbReference type="EMBL" id="MBB3049391.1"/>
    </source>
</evidence>